<evidence type="ECO:0000256" key="1">
    <source>
        <dbReference type="SAM" id="MobiDB-lite"/>
    </source>
</evidence>
<gene>
    <name evidence="2" type="ORF">GCM10023320_47880</name>
</gene>
<name>A0ABP9NNF4_9PSEU</name>
<feature type="compositionally biased region" description="Gly residues" evidence="1">
    <location>
        <begin position="323"/>
        <end position="332"/>
    </location>
</feature>
<keyword evidence="3" id="KW-1185">Reference proteome</keyword>
<reference evidence="3" key="1">
    <citation type="journal article" date="2019" name="Int. J. Syst. Evol. Microbiol.">
        <title>The Global Catalogue of Microorganisms (GCM) 10K type strain sequencing project: providing services to taxonomists for standard genome sequencing and annotation.</title>
        <authorList>
            <consortium name="The Broad Institute Genomics Platform"/>
            <consortium name="The Broad Institute Genome Sequencing Center for Infectious Disease"/>
            <person name="Wu L."/>
            <person name="Ma J."/>
        </authorList>
    </citation>
    <scope>NUCLEOTIDE SEQUENCE [LARGE SCALE GENOMIC DNA]</scope>
    <source>
        <strain evidence="3">JCM 18302</strain>
    </source>
</reference>
<organism evidence="2 3">
    <name type="scientific">Pseudonocardia adelaidensis</name>
    <dbReference type="NCBI Taxonomy" id="648754"/>
    <lineage>
        <taxon>Bacteria</taxon>
        <taxon>Bacillati</taxon>
        <taxon>Actinomycetota</taxon>
        <taxon>Actinomycetes</taxon>
        <taxon>Pseudonocardiales</taxon>
        <taxon>Pseudonocardiaceae</taxon>
        <taxon>Pseudonocardia</taxon>
    </lineage>
</organism>
<dbReference type="EMBL" id="BAABJO010000019">
    <property type="protein sequence ID" value="GAA5128632.1"/>
    <property type="molecule type" value="Genomic_DNA"/>
</dbReference>
<accession>A0ABP9NNF4</accession>
<dbReference type="Proteomes" id="UP001500804">
    <property type="component" value="Unassembled WGS sequence"/>
</dbReference>
<protein>
    <recommendedName>
        <fullName evidence="4">Transcriptional regulator, AbiEi antitoxin, Type IV TA system</fullName>
    </recommendedName>
</protein>
<evidence type="ECO:0000313" key="2">
    <source>
        <dbReference type="EMBL" id="GAA5128632.1"/>
    </source>
</evidence>
<evidence type="ECO:0008006" key="4">
    <source>
        <dbReference type="Google" id="ProtNLM"/>
    </source>
</evidence>
<evidence type="ECO:0000313" key="3">
    <source>
        <dbReference type="Proteomes" id="UP001500804"/>
    </source>
</evidence>
<sequence>MRAGSPHPDDLFAAAVAGVIRARQLVELGLPETTVYRRCRDGGPWQRLAPGILLMATGHPTPDQLATAAVMHGGPGSMITGLHACHRYGVRRGPALPPALHLLVPHARQVRNTELMHVERTARLPAPIVRGGFPLAPPARAVIDAARRLRSRREITELVSDAVQRRLCTVTQLSAELTESGRRGSSTPRKVLQDVSAGVLSAAEADAKKLWQRSGLPEPWWNARVHDADGNLLGIADAWWDDVCLAWEINSFEWHLAPQDYAREQEKRARFAAAGVTVLPTLPRRLRTHRAQVIDELRKSYASAASRPRPDVRASPRDDGRQHGGLTGGIRQ</sequence>
<comment type="caution">
    <text evidence="2">The sequence shown here is derived from an EMBL/GenBank/DDBJ whole genome shotgun (WGS) entry which is preliminary data.</text>
</comment>
<feature type="compositionally biased region" description="Basic and acidic residues" evidence="1">
    <location>
        <begin position="308"/>
        <end position="322"/>
    </location>
</feature>
<proteinExistence type="predicted"/>
<feature type="region of interest" description="Disordered" evidence="1">
    <location>
        <begin position="301"/>
        <end position="332"/>
    </location>
</feature>